<protein>
    <recommendedName>
        <fullName evidence="2">S-adenosyl-L-homocysteine hydrolase NAD binding domain-containing protein</fullName>
    </recommendedName>
</protein>
<accession>A0A239MYB8</accession>
<dbReference type="InterPro" id="IPR036291">
    <property type="entry name" value="NAD(P)-bd_dom_sf"/>
</dbReference>
<name>A0A239MYB8_9ACTN</name>
<dbReference type="InterPro" id="IPR015878">
    <property type="entry name" value="Ado_hCys_hydrolase_NAD-bd"/>
</dbReference>
<dbReference type="EMBL" id="FZOD01000048">
    <property type="protein sequence ID" value="SNT47635.1"/>
    <property type="molecule type" value="Genomic_DNA"/>
</dbReference>
<dbReference type="SMART" id="SM00997">
    <property type="entry name" value="AdoHcyase_NAD"/>
    <property type="match status" value="1"/>
</dbReference>
<gene>
    <name evidence="3" type="ORF">SAMN05216276_104831</name>
</gene>
<evidence type="ECO:0000259" key="2">
    <source>
        <dbReference type="SMART" id="SM00997"/>
    </source>
</evidence>
<sequence length="199" mass="20782">MSDGHRRAQTVIQNILRLTNLLMAGKRVAVLGHEPELAARLRAMGAQTLVTDPAGALHGHRVLPAERALPVADLVVGAKREHLGLLRDGAILATAEPSADLFAVPAGTTAEPSAELLAVPAEPFAGPVGTRVRDGITAYRLDADREVFVLDGAYGPNHGHEASVPDGAYGPDHGHEVSVPDGAYGPEHGREASVLDRAC</sequence>
<keyword evidence="4" id="KW-1185">Reference proteome</keyword>
<dbReference type="SUPFAM" id="SSF51735">
    <property type="entry name" value="NAD(P)-binding Rossmann-fold domains"/>
    <property type="match status" value="1"/>
</dbReference>
<reference evidence="3 4" key="1">
    <citation type="submission" date="2017-06" db="EMBL/GenBank/DDBJ databases">
        <authorList>
            <person name="Kim H.J."/>
            <person name="Triplett B.A."/>
        </authorList>
    </citation>
    <scope>NUCLEOTIDE SEQUENCE [LARGE SCALE GENOMIC DNA]</scope>
    <source>
        <strain evidence="3 4">CGMCC 4.2132</strain>
    </source>
</reference>
<organism evidence="3 4">
    <name type="scientific">Streptosporangium subroseum</name>
    <dbReference type="NCBI Taxonomy" id="106412"/>
    <lineage>
        <taxon>Bacteria</taxon>
        <taxon>Bacillati</taxon>
        <taxon>Actinomycetota</taxon>
        <taxon>Actinomycetes</taxon>
        <taxon>Streptosporangiales</taxon>
        <taxon>Streptosporangiaceae</taxon>
        <taxon>Streptosporangium</taxon>
    </lineage>
</organism>
<evidence type="ECO:0000256" key="1">
    <source>
        <dbReference type="SAM" id="MobiDB-lite"/>
    </source>
</evidence>
<dbReference type="Proteomes" id="UP000198282">
    <property type="component" value="Unassembled WGS sequence"/>
</dbReference>
<evidence type="ECO:0000313" key="4">
    <source>
        <dbReference type="Proteomes" id="UP000198282"/>
    </source>
</evidence>
<dbReference type="AlphaFoldDB" id="A0A239MYB8"/>
<evidence type="ECO:0000313" key="3">
    <source>
        <dbReference type="EMBL" id="SNT47635.1"/>
    </source>
</evidence>
<feature type="region of interest" description="Disordered" evidence="1">
    <location>
        <begin position="159"/>
        <end position="199"/>
    </location>
</feature>
<proteinExistence type="predicted"/>
<feature type="domain" description="S-adenosyl-L-homocysteine hydrolase NAD binding" evidence="2">
    <location>
        <begin position="3"/>
        <end position="163"/>
    </location>
</feature>
<feature type="compositionally biased region" description="Basic and acidic residues" evidence="1">
    <location>
        <begin position="187"/>
        <end position="199"/>
    </location>
</feature>
<dbReference type="Gene3D" id="3.40.50.720">
    <property type="entry name" value="NAD(P)-binding Rossmann-like Domain"/>
    <property type="match status" value="1"/>
</dbReference>